<evidence type="ECO:0000313" key="5">
    <source>
        <dbReference type="EMBL" id="MCS0636186.1"/>
    </source>
</evidence>
<comment type="caution">
    <text evidence="5">The sequence shown here is derived from an EMBL/GenBank/DDBJ whole genome shotgun (WGS) entry which is preliminary data.</text>
</comment>
<dbReference type="RefSeq" id="WP_258787176.1">
    <property type="nucleotide sequence ID" value="NZ_JANUGQ010000007.1"/>
</dbReference>
<dbReference type="EMBL" id="JANUGQ010000007">
    <property type="protein sequence ID" value="MCS0636186.1"/>
    <property type="molecule type" value="Genomic_DNA"/>
</dbReference>
<dbReference type="Proteomes" id="UP001431313">
    <property type="component" value="Unassembled WGS sequence"/>
</dbReference>
<evidence type="ECO:0000256" key="3">
    <source>
        <dbReference type="SAM" id="MobiDB-lite"/>
    </source>
</evidence>
<evidence type="ECO:0000256" key="2">
    <source>
        <dbReference type="ARBA" id="ARBA00023002"/>
    </source>
</evidence>
<protein>
    <submittedName>
        <fullName evidence="5">NAD(P)H-dependent oxidoreductase</fullName>
    </submittedName>
</protein>
<dbReference type="InterPro" id="IPR029039">
    <property type="entry name" value="Flavoprotein-like_sf"/>
</dbReference>
<accession>A0ABT2CFM5</accession>
<dbReference type="SUPFAM" id="SSF52218">
    <property type="entry name" value="Flavoproteins"/>
    <property type="match status" value="1"/>
</dbReference>
<gene>
    <name evidence="5" type="ORF">NX801_11025</name>
</gene>
<name>A0ABT2CFM5_9ACTN</name>
<keyword evidence="6" id="KW-1185">Reference proteome</keyword>
<feature type="compositionally biased region" description="Low complexity" evidence="3">
    <location>
        <begin position="10"/>
        <end position="32"/>
    </location>
</feature>
<feature type="domain" description="Flavodoxin-like fold" evidence="4">
    <location>
        <begin position="57"/>
        <end position="265"/>
    </location>
</feature>
<keyword evidence="2" id="KW-0560">Oxidoreductase</keyword>
<dbReference type="InterPro" id="IPR003680">
    <property type="entry name" value="Flavodoxin_fold"/>
</dbReference>
<dbReference type="PANTHER" id="PTHR10204">
    <property type="entry name" value="NAD P H OXIDOREDUCTASE-RELATED"/>
    <property type="match status" value="1"/>
</dbReference>
<comment type="similarity">
    <text evidence="1">Belongs to the NAD(P)H dehydrogenase (quinone) family.</text>
</comment>
<evidence type="ECO:0000313" key="6">
    <source>
        <dbReference type="Proteomes" id="UP001431313"/>
    </source>
</evidence>
<organism evidence="5 6">
    <name type="scientific">Streptomyces pyxinae</name>
    <dbReference type="NCBI Taxonomy" id="2970734"/>
    <lineage>
        <taxon>Bacteria</taxon>
        <taxon>Bacillati</taxon>
        <taxon>Actinomycetota</taxon>
        <taxon>Actinomycetes</taxon>
        <taxon>Kitasatosporales</taxon>
        <taxon>Streptomycetaceae</taxon>
        <taxon>Streptomyces</taxon>
    </lineage>
</organism>
<dbReference type="PANTHER" id="PTHR10204:SF34">
    <property type="entry name" value="NAD(P)H DEHYDROGENASE [QUINONE] 1 ISOFORM 1"/>
    <property type="match status" value="1"/>
</dbReference>
<evidence type="ECO:0000256" key="1">
    <source>
        <dbReference type="ARBA" id="ARBA00006252"/>
    </source>
</evidence>
<dbReference type="Pfam" id="PF02525">
    <property type="entry name" value="Flavodoxin_2"/>
    <property type="match status" value="1"/>
</dbReference>
<feature type="region of interest" description="Disordered" evidence="3">
    <location>
        <begin position="1"/>
        <end position="32"/>
    </location>
</feature>
<reference evidence="5" key="1">
    <citation type="submission" date="2022-08" db="EMBL/GenBank/DDBJ databases">
        <authorList>
            <person name="Somphong A."/>
            <person name="Phongsopitanun W."/>
        </authorList>
    </citation>
    <scope>NUCLEOTIDE SEQUENCE</scope>
    <source>
        <strain evidence="5">LP05-1</strain>
    </source>
</reference>
<dbReference type="InterPro" id="IPR051545">
    <property type="entry name" value="NAD(P)H_dehydrogenase_qn"/>
</dbReference>
<proteinExistence type="inferred from homology"/>
<evidence type="ECO:0000259" key="4">
    <source>
        <dbReference type="Pfam" id="PF02525"/>
    </source>
</evidence>
<sequence length="310" mass="33355">MTVARTHMPASNNTNDTNGTNGTNTSNGTDAANATADAATGITGVAGITGVPGGPGKNVLIVSAHPEPRSLTASLTAFAAERLRAAGHEVRISDLYAMKWKATVDADDFPDHPGDRRLDVLGASGRATLAGRLAPEIAAEQEKVRWSDAIILQFPLWWFSAPAILKGWIDRVFTYEFGHGPSQPLPYGGGALGGRRALLSVTAGAREQGFSDRGIHGRLADVLHPLQHGLFWFTGITPLDPFLVFGANELPEERYTTAVREYGRRLDALFTDEPLRFRSLADDYDHDMRLLPGREAPGTSGAALHLRPRD</sequence>
<dbReference type="Gene3D" id="3.40.50.360">
    <property type="match status" value="1"/>
</dbReference>